<evidence type="ECO:0000313" key="2">
    <source>
        <dbReference type="EMBL" id="KAF4467971.1"/>
    </source>
</evidence>
<dbReference type="PANTHER" id="PTHR24148:SF80">
    <property type="entry name" value="HETEROKARYON INCOMPATIBILITY DOMAIN-CONTAINING PROTEIN"/>
    <property type="match status" value="1"/>
</dbReference>
<dbReference type="PANTHER" id="PTHR24148">
    <property type="entry name" value="ANKYRIN REPEAT DOMAIN-CONTAINING PROTEIN 39 HOMOLOG-RELATED"/>
    <property type="match status" value="1"/>
</dbReference>
<dbReference type="InterPro" id="IPR052895">
    <property type="entry name" value="HetReg/Transcr_Mod"/>
</dbReference>
<reference evidence="2 3" key="1">
    <citation type="submission" date="2020-01" db="EMBL/GenBank/DDBJ databases">
        <title>Identification and distribution of gene clusters putatively required for synthesis of sphingolipid metabolism inhibitors in phylogenetically diverse species of the filamentous fungus Fusarium.</title>
        <authorList>
            <person name="Kim H.-S."/>
            <person name="Busman M."/>
            <person name="Brown D.W."/>
            <person name="Divon H."/>
            <person name="Uhlig S."/>
            <person name="Proctor R.H."/>
        </authorList>
    </citation>
    <scope>NUCLEOTIDE SEQUENCE [LARGE SCALE GENOMIC DNA]</scope>
    <source>
        <strain evidence="2 3">NRRL 20459</strain>
    </source>
</reference>
<dbReference type="AlphaFoldDB" id="A0A8H4PFR3"/>
<accession>A0A8H4PFR3</accession>
<dbReference type="EMBL" id="JAADYS010000676">
    <property type="protein sequence ID" value="KAF4467971.1"/>
    <property type="molecule type" value="Genomic_DNA"/>
</dbReference>
<sequence>MGGTTHYSDMNDAELLYHGIGIRDWGREETFECAQVGDMSSRMCADPEVWGAELSTIRQWASTKVVASAPHSTRRQLYRPIRDPYEIRVLRINPGTGDEKLQGTLHHCSAELVGDPPSRWVVSMDDLTTPVCYTALSYCWGPPNFDASIVCDGHDKKITNSLAAALRHLRQPDRSIVMWVDQICINQDDTAEKAQQIPLMERIYSRASTTVIWLGEGTSGSDAAMQLLDRINPCLQFTLTEVKPETFEGMGLSPPHCKSWGELWRLLSRGWFSRVWIIQETLLPPPGTLWVACGKSLLLWEVLQDACTHLIYGGISRWLDAEFSDKDARGLDVCERTENLGVMRRNTLPGGPNSSSIFSLLCSTRNAQCWDPRDRVYGLLGVCSVRKRAAVNVSYAKDCTAAGLYRDLANRHIEDATYRVGPVLAYVDHESPDLPSWVPDWRVDSRMIPLAASWAQGIYTAYGRHRGKVLHDIESRDRGELCVQGVLVDSVVKIGDLITDPELSYKDPAISNKTLLDCINFASQLQGYPHGDTVFTAFWHTIVAGKDGNGQLKSPGSFAEIFSLLLDESTGRSPSLPGQTYSVRQTRPKGKGTLELKNLAKRAPSQTFQEIRIAMKRALKHRRLGITQKGHLGLFPQRAKGGDDIYVLENCVAPFVMRPAESGNLRLVGECYIHGIMEGEAVEAKDIVLGRIVLFQGNDIVSWSKSLA</sequence>
<comment type="caution">
    <text evidence="2">The sequence shown here is derived from an EMBL/GenBank/DDBJ whole genome shotgun (WGS) entry which is preliminary data.</text>
</comment>
<dbReference type="Proteomes" id="UP000554235">
    <property type="component" value="Unassembled WGS sequence"/>
</dbReference>
<protein>
    <submittedName>
        <fullName evidence="2">Heterokaryon incompatibility</fullName>
    </submittedName>
</protein>
<gene>
    <name evidence="2" type="ORF">FALBO_5151</name>
</gene>
<evidence type="ECO:0000259" key="1">
    <source>
        <dbReference type="Pfam" id="PF06985"/>
    </source>
</evidence>
<dbReference type="Pfam" id="PF26639">
    <property type="entry name" value="Het-6_barrel"/>
    <property type="match status" value="1"/>
</dbReference>
<feature type="domain" description="Heterokaryon incompatibility" evidence="1">
    <location>
        <begin position="133"/>
        <end position="280"/>
    </location>
</feature>
<proteinExistence type="predicted"/>
<keyword evidence="3" id="KW-1185">Reference proteome</keyword>
<organism evidence="2 3">
    <name type="scientific">Fusarium albosuccineum</name>
    <dbReference type="NCBI Taxonomy" id="1237068"/>
    <lineage>
        <taxon>Eukaryota</taxon>
        <taxon>Fungi</taxon>
        <taxon>Dikarya</taxon>
        <taxon>Ascomycota</taxon>
        <taxon>Pezizomycotina</taxon>
        <taxon>Sordariomycetes</taxon>
        <taxon>Hypocreomycetidae</taxon>
        <taxon>Hypocreales</taxon>
        <taxon>Nectriaceae</taxon>
        <taxon>Fusarium</taxon>
        <taxon>Fusarium decemcellulare species complex</taxon>
    </lineage>
</organism>
<dbReference type="Pfam" id="PF06985">
    <property type="entry name" value="HET"/>
    <property type="match status" value="1"/>
</dbReference>
<dbReference type="OrthoDB" id="3548654at2759"/>
<evidence type="ECO:0000313" key="3">
    <source>
        <dbReference type="Proteomes" id="UP000554235"/>
    </source>
</evidence>
<name>A0A8H4PFR3_9HYPO</name>
<dbReference type="InterPro" id="IPR010730">
    <property type="entry name" value="HET"/>
</dbReference>